<evidence type="ECO:0000256" key="1">
    <source>
        <dbReference type="SAM" id="MobiDB-lite"/>
    </source>
</evidence>
<dbReference type="EMBL" id="APVH01000042">
    <property type="protein sequence ID" value="EPX78083.1"/>
    <property type="molecule type" value="Genomic_DNA"/>
</dbReference>
<reference evidence="3" key="1">
    <citation type="journal article" date="2014" name="Stand. Genomic Sci.">
        <title>Genome sequence of the exopolysaccharide-producing Salipiger mucosus type strain (DSM 16094(T)), a moderately halophilic member of the Roseobacter clade.</title>
        <authorList>
            <person name="Riedel T."/>
            <person name="Spring S."/>
            <person name="Fiebig A."/>
            <person name="Petersen J."/>
            <person name="Kyrpides N.C."/>
            <person name="Goker M."/>
            <person name="Klenk H.P."/>
        </authorList>
    </citation>
    <scope>NUCLEOTIDE SEQUENCE [LARGE SCALE GENOMIC DNA]</scope>
    <source>
        <strain evidence="3">DSM 16094</strain>
    </source>
</reference>
<accession>S9QEV5</accession>
<dbReference type="Proteomes" id="UP000015347">
    <property type="component" value="Unassembled WGS sequence"/>
</dbReference>
<sequence>MASEHPTFLVPLQYTADDGGGFPFDTRPVDRLSFSFDDTFEDVVMVTSQNVAALREQGLADVGRLELIVADSPDAAAGMHLDSDMLADVRRETLENGFGLVVISTPDLDFRIEVKDARTMAASIGAQPDDLVPTSELIEEQIERARKDPENSSAGAMRQARRLLKEASDAGHDVREALDTLTRQHAVTSPSQRTYFAPVVNSWVEDVMRDGFQSELVDGRYGQAFYSTLEAALCVQRRGGEGGHLSPEDFQIVVVDCHEEIPRAERQVPLNDPAGGERVLKVFGQGEEANGIHWKPKRRVVGSDYTAEAEPWHTYYHVTHEADLQSILIEGFEGGHGDVGFGVYLFDDLAAAEEYIARGGWDGTTDPEDLEIIEVTCDALPGVEPHPDWPDPENYAHVVFKGMNEDDPEDIWEPQRSHIFPTPQPGTP</sequence>
<dbReference type="RefSeq" id="WP_020042906.1">
    <property type="nucleotide sequence ID" value="NZ_KE557281.1"/>
</dbReference>
<proteinExistence type="predicted"/>
<dbReference type="HOGENOM" id="CLU_640745_0_0_5"/>
<keyword evidence="3" id="KW-1185">Reference proteome</keyword>
<dbReference type="AlphaFoldDB" id="S9QEV5"/>
<organism evidence="2 3">
    <name type="scientific">Salipiger mucosus DSM 16094</name>
    <dbReference type="NCBI Taxonomy" id="1123237"/>
    <lineage>
        <taxon>Bacteria</taxon>
        <taxon>Pseudomonadati</taxon>
        <taxon>Pseudomonadota</taxon>
        <taxon>Alphaproteobacteria</taxon>
        <taxon>Rhodobacterales</taxon>
        <taxon>Roseobacteraceae</taxon>
        <taxon>Salipiger</taxon>
    </lineage>
</organism>
<gene>
    <name evidence="2" type="ORF">Salmuc_03405</name>
</gene>
<protein>
    <submittedName>
        <fullName evidence="2">Uncharacterized protein</fullName>
    </submittedName>
</protein>
<feature type="region of interest" description="Disordered" evidence="1">
    <location>
        <begin position="405"/>
        <end position="428"/>
    </location>
</feature>
<name>S9QEV5_9RHOB</name>
<evidence type="ECO:0000313" key="2">
    <source>
        <dbReference type="EMBL" id="EPX78083.1"/>
    </source>
</evidence>
<dbReference type="STRING" id="1123237.Salmuc_03405"/>
<evidence type="ECO:0000313" key="3">
    <source>
        <dbReference type="Proteomes" id="UP000015347"/>
    </source>
</evidence>
<comment type="caution">
    <text evidence="2">The sequence shown here is derived from an EMBL/GenBank/DDBJ whole genome shotgun (WGS) entry which is preliminary data.</text>
</comment>